<dbReference type="OrthoDB" id="38163at2157"/>
<protein>
    <submittedName>
        <fullName evidence="2">Uncharacterized protein</fullName>
    </submittedName>
</protein>
<feature type="region of interest" description="Disordered" evidence="1">
    <location>
        <begin position="73"/>
        <end position="103"/>
    </location>
</feature>
<reference evidence="2 3" key="1">
    <citation type="submission" date="2020-02" db="EMBL/GenBank/DDBJ databases">
        <title>Comparative genome analysis reveals the metabolism and evolution of the thermophilic archaeal genus Metallosphaera.</title>
        <authorList>
            <person name="Jiang C."/>
        </authorList>
    </citation>
    <scope>NUCLEOTIDE SEQUENCE [LARGE SCALE GENOMIC DNA]</scope>
    <source>
        <strain evidence="2 3">Ric-A</strain>
    </source>
</reference>
<accession>A0A6N0NXD4</accession>
<evidence type="ECO:0000313" key="3">
    <source>
        <dbReference type="Proteomes" id="UP000509301"/>
    </source>
</evidence>
<dbReference type="Proteomes" id="UP000509301">
    <property type="component" value="Chromosome"/>
</dbReference>
<evidence type="ECO:0000256" key="1">
    <source>
        <dbReference type="SAM" id="MobiDB-lite"/>
    </source>
</evidence>
<dbReference type="EMBL" id="CP049074">
    <property type="protein sequence ID" value="QKR00038.1"/>
    <property type="molecule type" value="Genomic_DNA"/>
</dbReference>
<proteinExistence type="predicted"/>
<keyword evidence="3" id="KW-1185">Reference proteome</keyword>
<sequence length="103" mass="11627">MSTIRVIFGLNGDRGILPVIYEVTRSTGFKDKFNIKVDVDLLYDSLYPSIEIDGVKVTFDYLSDEDAREQVKRLIKGELPTQRSPKVSSPRDDRIFSDGVLAS</sequence>
<dbReference type="RefSeq" id="WP_174630634.1">
    <property type="nucleotide sequence ID" value="NZ_CP049074.1"/>
</dbReference>
<evidence type="ECO:0000313" key="2">
    <source>
        <dbReference type="EMBL" id="QKR00038.1"/>
    </source>
</evidence>
<dbReference type="KEGG" id="mten:GWK48_06290"/>
<dbReference type="AlphaFoldDB" id="A0A6N0NXD4"/>
<dbReference type="GeneID" id="55641542"/>
<gene>
    <name evidence="2" type="ORF">GWK48_06290</name>
</gene>
<name>A0A6N0NXD4_9CREN</name>
<organism evidence="2 3">
    <name type="scientific">Metallosphaera tengchongensis</name>
    <dbReference type="NCBI Taxonomy" id="1532350"/>
    <lineage>
        <taxon>Archaea</taxon>
        <taxon>Thermoproteota</taxon>
        <taxon>Thermoprotei</taxon>
        <taxon>Sulfolobales</taxon>
        <taxon>Sulfolobaceae</taxon>
        <taxon>Metallosphaera</taxon>
    </lineage>
</organism>